<feature type="region of interest" description="Disordered" evidence="1">
    <location>
        <begin position="1"/>
        <end position="20"/>
    </location>
</feature>
<feature type="domain" description="RNA polymerase sigma factor 70 region 4 type 2" evidence="3">
    <location>
        <begin position="138"/>
        <end position="189"/>
    </location>
</feature>
<dbReference type="Pfam" id="PF20239">
    <property type="entry name" value="DUF6596"/>
    <property type="match status" value="1"/>
</dbReference>
<dbReference type="EMBL" id="CP098736">
    <property type="protein sequence ID" value="USE78660.1"/>
    <property type="molecule type" value="Genomic_DNA"/>
</dbReference>
<feature type="domain" description="RNA polymerase sigma-70 region 2" evidence="2">
    <location>
        <begin position="31"/>
        <end position="98"/>
    </location>
</feature>
<dbReference type="GeneID" id="70690039"/>
<evidence type="ECO:0000259" key="3">
    <source>
        <dbReference type="Pfam" id="PF08281"/>
    </source>
</evidence>
<name>A0ABY4VV75_9BURK</name>
<reference evidence="5" key="1">
    <citation type="submission" date="2022-06" db="EMBL/GenBank/DDBJ databases">
        <title>Complete genome sequence and characterization of Cupriavidus gilardii QJ1 isolated from contaminating cells.</title>
        <authorList>
            <person name="Qi J."/>
        </authorList>
    </citation>
    <scope>NUCLEOTIDE SEQUENCE</scope>
    <source>
        <strain evidence="5">QJ1</strain>
    </source>
</reference>
<proteinExistence type="predicted"/>
<organism evidence="5 6">
    <name type="scientific">Cupriavidus gilardii</name>
    <dbReference type="NCBI Taxonomy" id="82541"/>
    <lineage>
        <taxon>Bacteria</taxon>
        <taxon>Pseudomonadati</taxon>
        <taxon>Pseudomonadota</taxon>
        <taxon>Betaproteobacteria</taxon>
        <taxon>Burkholderiales</taxon>
        <taxon>Burkholderiaceae</taxon>
        <taxon>Cupriavidus</taxon>
    </lineage>
</organism>
<sequence>MPDPIAAPSETPAVPPGNVAPAASEATVGAIYRAESRRVLATLIRLLGDFDLAEEALHDAFKAALEQWPRDGVPANPCAWLISAGRFKAIDGIRRQARFRPLDDVTEQVEAIVDESATRAFDELFDDACLEDDRLRLIFTCCHPALAPDAQVALTLREVCGLTTEDIAHAFLTAPSTLAQRIVRAKAKIRDARIPYQVPDRQDLPERLDSVLRVVYLVFNEGYSASSGDQLTRHDLSGEAIRLARLLLELLPEPEVMGLLALMLLHESRRAARTSSDGELVLLDEQDRSRWDRALIAEGTALVERALTSRRFGPYSLQAAISAVHAEADSAASTDWPQIVALYDVLLALQPSPVVELNRAVAVAMRDGPEAGLQLVDAILARGDLIDYHLAHAARADLCRRLGRYADARAAYRTVLELVRQGPERRFIERRLAALPQ</sequence>
<evidence type="ECO:0000259" key="2">
    <source>
        <dbReference type="Pfam" id="PF04542"/>
    </source>
</evidence>
<dbReference type="InterPro" id="IPR007627">
    <property type="entry name" value="RNA_pol_sigma70_r2"/>
</dbReference>
<dbReference type="Pfam" id="PF04542">
    <property type="entry name" value="Sigma70_r2"/>
    <property type="match status" value="1"/>
</dbReference>
<dbReference type="InterPro" id="IPR046531">
    <property type="entry name" value="DUF6596"/>
</dbReference>
<dbReference type="PANTHER" id="PTHR47756">
    <property type="entry name" value="BLL6612 PROTEIN-RELATED"/>
    <property type="match status" value="1"/>
</dbReference>
<dbReference type="Pfam" id="PF08281">
    <property type="entry name" value="Sigma70_r4_2"/>
    <property type="match status" value="1"/>
</dbReference>
<evidence type="ECO:0000313" key="6">
    <source>
        <dbReference type="Proteomes" id="UP001056648"/>
    </source>
</evidence>
<dbReference type="InterPro" id="IPR013249">
    <property type="entry name" value="RNA_pol_sigma70_r4_t2"/>
</dbReference>
<feature type="domain" description="DUF6596" evidence="4">
    <location>
        <begin position="207"/>
        <end position="306"/>
    </location>
</feature>
<protein>
    <submittedName>
        <fullName evidence="5">RNA polymerase sigma factor</fullName>
    </submittedName>
</protein>
<gene>
    <name evidence="5" type="ORF">NDR89_18560</name>
</gene>
<evidence type="ECO:0000256" key="1">
    <source>
        <dbReference type="SAM" id="MobiDB-lite"/>
    </source>
</evidence>
<evidence type="ECO:0000259" key="4">
    <source>
        <dbReference type="Pfam" id="PF20239"/>
    </source>
</evidence>
<keyword evidence="6" id="KW-1185">Reference proteome</keyword>
<dbReference type="PANTHER" id="PTHR47756:SF2">
    <property type="entry name" value="BLL6612 PROTEIN"/>
    <property type="match status" value="1"/>
</dbReference>
<dbReference type="Proteomes" id="UP001056648">
    <property type="component" value="Chromosome 2"/>
</dbReference>
<dbReference type="RefSeq" id="WP_217488937.1">
    <property type="nucleotide sequence ID" value="NZ_CP054626.1"/>
</dbReference>
<evidence type="ECO:0000313" key="5">
    <source>
        <dbReference type="EMBL" id="USE78660.1"/>
    </source>
</evidence>
<accession>A0ABY4VV75</accession>